<dbReference type="OrthoDB" id="3695534at2759"/>
<feature type="domain" description="CCHC-type" evidence="2">
    <location>
        <begin position="31"/>
        <end position="47"/>
    </location>
</feature>
<sequence length="108" mass="12398">MDLSNINKGPGWWNEKKKGSSDKKQDKSLVTCYGCGKTGHFARDCRSKNKVQRQLNVLAQDDNETDKEWEVVTNNEHAIEVYTTHEEEIINNSDNRYRAIEATYDGTS</sequence>
<reference evidence="3" key="1">
    <citation type="submission" date="2019-04" db="EMBL/GenBank/DDBJ databases">
        <title>Sequencing of skin fungus with MAO and IRED activity.</title>
        <authorList>
            <person name="Marsaioli A.J."/>
            <person name="Bonatto J.M.C."/>
            <person name="Reis Junior O."/>
        </authorList>
    </citation>
    <scope>NUCLEOTIDE SEQUENCE</scope>
    <source>
        <strain evidence="3">30M1</strain>
    </source>
</reference>
<feature type="compositionally biased region" description="Basic and acidic residues" evidence="1">
    <location>
        <begin position="14"/>
        <end position="26"/>
    </location>
</feature>
<dbReference type="AlphaFoldDB" id="A0A9P4TC31"/>
<dbReference type="SUPFAM" id="SSF57756">
    <property type="entry name" value="Retrovirus zinc finger-like domains"/>
    <property type="match status" value="1"/>
</dbReference>
<proteinExistence type="predicted"/>
<comment type="caution">
    <text evidence="3">The sequence shown here is derived from an EMBL/GenBank/DDBJ whole genome shotgun (WGS) entry which is preliminary data.</text>
</comment>
<keyword evidence="4" id="KW-1185">Reference proteome</keyword>
<protein>
    <recommendedName>
        <fullName evidence="2">CCHC-type domain-containing protein</fullName>
    </recommendedName>
</protein>
<dbReference type="Proteomes" id="UP000801428">
    <property type="component" value="Unassembled WGS sequence"/>
</dbReference>
<evidence type="ECO:0000313" key="4">
    <source>
        <dbReference type="Proteomes" id="UP000801428"/>
    </source>
</evidence>
<dbReference type="SMART" id="SM00343">
    <property type="entry name" value="ZnF_C2HC"/>
    <property type="match status" value="1"/>
</dbReference>
<organism evidence="3 4">
    <name type="scientific">Curvularia kusanoi</name>
    <name type="common">Cochliobolus kusanoi</name>
    <dbReference type="NCBI Taxonomy" id="90978"/>
    <lineage>
        <taxon>Eukaryota</taxon>
        <taxon>Fungi</taxon>
        <taxon>Dikarya</taxon>
        <taxon>Ascomycota</taxon>
        <taxon>Pezizomycotina</taxon>
        <taxon>Dothideomycetes</taxon>
        <taxon>Pleosporomycetidae</taxon>
        <taxon>Pleosporales</taxon>
        <taxon>Pleosporineae</taxon>
        <taxon>Pleosporaceae</taxon>
        <taxon>Curvularia</taxon>
    </lineage>
</organism>
<dbReference type="Pfam" id="PF00098">
    <property type="entry name" value="zf-CCHC"/>
    <property type="match status" value="1"/>
</dbReference>
<dbReference type="GO" id="GO:0003676">
    <property type="term" value="F:nucleic acid binding"/>
    <property type="evidence" value="ECO:0007669"/>
    <property type="project" value="InterPro"/>
</dbReference>
<name>A0A9P4TC31_CURKU</name>
<evidence type="ECO:0000256" key="1">
    <source>
        <dbReference type="SAM" id="MobiDB-lite"/>
    </source>
</evidence>
<dbReference type="Gene3D" id="4.10.60.10">
    <property type="entry name" value="Zinc finger, CCHC-type"/>
    <property type="match status" value="1"/>
</dbReference>
<gene>
    <name evidence="3" type="ORF">E8E13_007629</name>
</gene>
<dbReference type="InterPro" id="IPR001878">
    <property type="entry name" value="Znf_CCHC"/>
</dbReference>
<evidence type="ECO:0000313" key="3">
    <source>
        <dbReference type="EMBL" id="KAF2999853.1"/>
    </source>
</evidence>
<dbReference type="InterPro" id="IPR036875">
    <property type="entry name" value="Znf_CCHC_sf"/>
</dbReference>
<dbReference type="EMBL" id="SWKU01000016">
    <property type="protein sequence ID" value="KAF2999853.1"/>
    <property type="molecule type" value="Genomic_DNA"/>
</dbReference>
<evidence type="ECO:0000259" key="2">
    <source>
        <dbReference type="SMART" id="SM00343"/>
    </source>
</evidence>
<dbReference type="GO" id="GO:0008270">
    <property type="term" value="F:zinc ion binding"/>
    <property type="evidence" value="ECO:0007669"/>
    <property type="project" value="InterPro"/>
</dbReference>
<accession>A0A9P4TC31</accession>
<feature type="region of interest" description="Disordered" evidence="1">
    <location>
        <begin position="1"/>
        <end position="26"/>
    </location>
</feature>